<dbReference type="PANTHER" id="PTHR43619">
    <property type="entry name" value="S-ADENOSYL-L-METHIONINE-DEPENDENT METHYLTRANSFERASE YKTD-RELATED"/>
    <property type="match status" value="1"/>
</dbReference>
<dbReference type="AlphaFoldDB" id="A0A9X3YNM5"/>
<keyword evidence="1 3" id="KW-0489">Methyltransferase</keyword>
<evidence type="ECO:0000313" key="4">
    <source>
        <dbReference type="Proteomes" id="UP001139971"/>
    </source>
</evidence>
<dbReference type="PANTHER" id="PTHR43619:SF2">
    <property type="entry name" value="S-ADENOSYL-L-METHIONINE-DEPENDENT METHYLTRANSFERASES SUPERFAMILY PROTEIN"/>
    <property type="match status" value="1"/>
</dbReference>
<dbReference type="Proteomes" id="UP001139971">
    <property type="component" value="Unassembled WGS sequence"/>
</dbReference>
<accession>A0A9X3YNM5</accession>
<evidence type="ECO:0000256" key="2">
    <source>
        <dbReference type="ARBA" id="ARBA00022679"/>
    </source>
</evidence>
<proteinExistence type="predicted"/>
<name>A0A9X3YNM5_9GAMM</name>
<sequence length="265" mass="28285">MSFSATARLVALGVHGEARAGRARDVPAATRRLAARATPAWLRSRTVEALLRRFEAWLLPGIAAHYVARKSVLWQAAQQAVAGGVERVVVLAPGCDGIGPALRELGVDVVEVVHPREARARAQLAAPEAPVARVIADLGAEADVVRRLADDPRPTLWIAEAVLMYLAPAAARALLRGARSATAPQTLLFTAMAPRADGSAGFGDASPWVARWLASVREPFRWALAPDALRRVLARAGFDVIDSANETASPEFCAGEAIYVARRNR</sequence>
<dbReference type="SUPFAM" id="SSF53335">
    <property type="entry name" value="S-adenosyl-L-methionine-dependent methyltransferases"/>
    <property type="match status" value="1"/>
</dbReference>
<keyword evidence="2 3" id="KW-0808">Transferase</keyword>
<organism evidence="3 4">
    <name type="scientific">Tahibacter soli</name>
    <dbReference type="NCBI Taxonomy" id="2983605"/>
    <lineage>
        <taxon>Bacteria</taxon>
        <taxon>Pseudomonadati</taxon>
        <taxon>Pseudomonadota</taxon>
        <taxon>Gammaproteobacteria</taxon>
        <taxon>Lysobacterales</taxon>
        <taxon>Rhodanobacteraceae</taxon>
        <taxon>Tahibacter</taxon>
    </lineage>
</organism>
<protein>
    <submittedName>
        <fullName evidence="3">Class I SAM-dependent methyltransferase</fullName>
        <ecNumber evidence="3">2.1.1.-</ecNumber>
    </submittedName>
</protein>
<dbReference type="GO" id="GO:0032259">
    <property type="term" value="P:methylation"/>
    <property type="evidence" value="ECO:0007669"/>
    <property type="project" value="UniProtKB-KW"/>
</dbReference>
<dbReference type="GO" id="GO:0008168">
    <property type="term" value="F:methyltransferase activity"/>
    <property type="evidence" value="ECO:0007669"/>
    <property type="project" value="UniProtKB-KW"/>
</dbReference>
<dbReference type="InterPro" id="IPR007213">
    <property type="entry name" value="Ppm1/Ppm2/Tcmp"/>
</dbReference>
<comment type="caution">
    <text evidence="3">The sequence shown here is derived from an EMBL/GenBank/DDBJ whole genome shotgun (WGS) entry which is preliminary data.</text>
</comment>
<reference evidence="3" key="1">
    <citation type="submission" date="2023-02" db="EMBL/GenBank/DDBJ databases">
        <title>Tahibacter soli sp. nov. isolated from soil.</title>
        <authorList>
            <person name="Baek J.H."/>
            <person name="Lee J.K."/>
            <person name="Choi D.G."/>
            <person name="Jeon C.O."/>
        </authorList>
    </citation>
    <scope>NUCLEOTIDE SEQUENCE</scope>
    <source>
        <strain evidence="3">BL</strain>
    </source>
</reference>
<dbReference type="EC" id="2.1.1.-" evidence="3"/>
<dbReference type="RefSeq" id="WP_263545208.1">
    <property type="nucleotide sequence ID" value="NZ_JAOVZO020000020.1"/>
</dbReference>
<evidence type="ECO:0000313" key="3">
    <source>
        <dbReference type="EMBL" id="MDC8015579.1"/>
    </source>
</evidence>
<keyword evidence="4" id="KW-1185">Reference proteome</keyword>
<evidence type="ECO:0000256" key="1">
    <source>
        <dbReference type="ARBA" id="ARBA00022603"/>
    </source>
</evidence>
<dbReference type="Gene3D" id="3.40.50.150">
    <property type="entry name" value="Vaccinia Virus protein VP39"/>
    <property type="match status" value="1"/>
</dbReference>
<dbReference type="EMBL" id="JAOVZO020000020">
    <property type="protein sequence ID" value="MDC8015579.1"/>
    <property type="molecule type" value="Genomic_DNA"/>
</dbReference>
<gene>
    <name evidence="3" type="ORF">OD750_023890</name>
</gene>
<dbReference type="Pfam" id="PF04072">
    <property type="entry name" value="LCM"/>
    <property type="match status" value="1"/>
</dbReference>
<dbReference type="InterPro" id="IPR029063">
    <property type="entry name" value="SAM-dependent_MTases_sf"/>
</dbReference>